<evidence type="ECO:0008006" key="3">
    <source>
        <dbReference type="Google" id="ProtNLM"/>
    </source>
</evidence>
<protein>
    <recommendedName>
        <fullName evidence="3">DUF4258 domain-containing protein</fullName>
    </recommendedName>
</protein>
<accession>A0A1I2ZSP2</accession>
<dbReference type="STRING" id="341036.SAMN05660649_05101"/>
<keyword evidence="2" id="KW-1185">Reference proteome</keyword>
<reference evidence="2" key="1">
    <citation type="submission" date="2016-10" db="EMBL/GenBank/DDBJ databases">
        <authorList>
            <person name="Varghese N."/>
            <person name="Submissions S."/>
        </authorList>
    </citation>
    <scope>NUCLEOTIDE SEQUENCE [LARGE SCALE GENOMIC DNA]</scope>
    <source>
        <strain evidence="2">DSM 17038</strain>
    </source>
</reference>
<dbReference type="RefSeq" id="WP_092476188.1">
    <property type="nucleotide sequence ID" value="NZ_FOOX01000038.1"/>
</dbReference>
<gene>
    <name evidence="1" type="ORF">SAMN05660649_05101</name>
</gene>
<name>A0A1I2ZSP2_9FIRM</name>
<evidence type="ECO:0000313" key="2">
    <source>
        <dbReference type="Proteomes" id="UP000199337"/>
    </source>
</evidence>
<organism evidence="1 2">
    <name type="scientific">Desulfotruncus arcticus DSM 17038</name>
    <dbReference type="NCBI Taxonomy" id="1121424"/>
    <lineage>
        <taxon>Bacteria</taxon>
        <taxon>Bacillati</taxon>
        <taxon>Bacillota</taxon>
        <taxon>Clostridia</taxon>
        <taxon>Eubacteriales</taxon>
        <taxon>Desulfallaceae</taxon>
        <taxon>Desulfotruncus</taxon>
    </lineage>
</organism>
<dbReference type="OrthoDB" id="1724255at2"/>
<evidence type="ECO:0000313" key="1">
    <source>
        <dbReference type="EMBL" id="SFH40902.1"/>
    </source>
</evidence>
<sequence length="72" mass="8592">MMISKDAYLLEGQYLEHQDHGRDIKYLLQNECDDGTIFYMVVASVQPRPVIVTDCRFRDEVWEDLGPMKRRR</sequence>
<dbReference type="Proteomes" id="UP000199337">
    <property type="component" value="Unassembled WGS sequence"/>
</dbReference>
<proteinExistence type="predicted"/>
<dbReference type="EMBL" id="FOOX01000038">
    <property type="protein sequence ID" value="SFH40902.1"/>
    <property type="molecule type" value="Genomic_DNA"/>
</dbReference>
<dbReference type="AlphaFoldDB" id="A0A1I2ZSP2"/>